<feature type="domain" description="ABC transporter" evidence="7">
    <location>
        <begin position="279"/>
        <end position="509"/>
    </location>
</feature>
<evidence type="ECO:0000256" key="5">
    <source>
        <dbReference type="ARBA" id="ARBA00023251"/>
    </source>
</evidence>
<dbReference type="PANTHER" id="PTHR42711:SF19">
    <property type="entry name" value="DOXORUBICIN RESISTANCE ATP-BINDING PROTEIN DRRA"/>
    <property type="match status" value="1"/>
</dbReference>
<evidence type="ECO:0000256" key="1">
    <source>
        <dbReference type="ARBA" id="ARBA00004202"/>
    </source>
</evidence>
<dbReference type="SUPFAM" id="SSF52540">
    <property type="entry name" value="P-loop containing nucleoside triphosphate hydrolases"/>
    <property type="match status" value="1"/>
</dbReference>
<dbReference type="InterPro" id="IPR027417">
    <property type="entry name" value="P-loop_NTPase"/>
</dbReference>
<dbReference type="SMART" id="SM00382">
    <property type="entry name" value="AAA"/>
    <property type="match status" value="1"/>
</dbReference>
<keyword evidence="2" id="KW-0813">Transport</keyword>
<dbReference type="GO" id="GO:0005524">
    <property type="term" value="F:ATP binding"/>
    <property type="evidence" value="ECO:0007669"/>
    <property type="project" value="UniProtKB-KW"/>
</dbReference>
<dbReference type="EMBL" id="SHLC01000001">
    <property type="protein sequence ID" value="RZU64564.1"/>
    <property type="molecule type" value="Genomic_DNA"/>
</dbReference>
<keyword evidence="9" id="KW-1185">Reference proteome</keyword>
<reference evidence="8 9" key="1">
    <citation type="submission" date="2019-02" db="EMBL/GenBank/DDBJ databases">
        <title>Sequencing the genomes of 1000 actinobacteria strains.</title>
        <authorList>
            <person name="Klenk H.-P."/>
        </authorList>
    </citation>
    <scope>NUCLEOTIDE SEQUENCE [LARGE SCALE GENOMIC DNA]</scope>
    <source>
        <strain evidence="8 9">DSM 18319</strain>
    </source>
</reference>
<evidence type="ECO:0000256" key="3">
    <source>
        <dbReference type="ARBA" id="ARBA00022741"/>
    </source>
</evidence>
<organism evidence="8 9">
    <name type="scientific">Microterricola gilva</name>
    <dbReference type="NCBI Taxonomy" id="393267"/>
    <lineage>
        <taxon>Bacteria</taxon>
        <taxon>Bacillati</taxon>
        <taxon>Actinomycetota</taxon>
        <taxon>Actinomycetes</taxon>
        <taxon>Micrococcales</taxon>
        <taxon>Microbacteriaceae</taxon>
        <taxon>Microterricola</taxon>
    </lineage>
</organism>
<keyword evidence="5" id="KW-0046">Antibiotic resistance</keyword>
<dbReference type="Gene3D" id="3.40.50.300">
    <property type="entry name" value="P-loop containing nucleotide triphosphate hydrolases"/>
    <property type="match status" value="1"/>
</dbReference>
<name>A0A4Q8AJF0_9MICO</name>
<dbReference type="InterPro" id="IPR050763">
    <property type="entry name" value="ABC_transporter_ATP-binding"/>
</dbReference>
<dbReference type="CDD" id="cd03230">
    <property type="entry name" value="ABC_DR_subfamily_A"/>
    <property type="match status" value="1"/>
</dbReference>
<dbReference type="InterPro" id="IPR003593">
    <property type="entry name" value="AAA+_ATPase"/>
</dbReference>
<dbReference type="PANTHER" id="PTHR42711">
    <property type="entry name" value="ABC TRANSPORTER ATP-BINDING PROTEIN"/>
    <property type="match status" value="1"/>
</dbReference>
<dbReference type="PROSITE" id="PS50893">
    <property type="entry name" value="ABC_TRANSPORTER_2"/>
    <property type="match status" value="1"/>
</dbReference>
<dbReference type="AlphaFoldDB" id="A0A4Q8AJF0"/>
<dbReference type="Pfam" id="PF00005">
    <property type="entry name" value="ABC_tran"/>
    <property type="match status" value="1"/>
</dbReference>
<evidence type="ECO:0000256" key="2">
    <source>
        <dbReference type="ARBA" id="ARBA00022448"/>
    </source>
</evidence>
<dbReference type="RefSeq" id="WP_341273525.1">
    <property type="nucleotide sequence ID" value="NZ_SHLC01000001.1"/>
</dbReference>
<keyword evidence="3" id="KW-0547">Nucleotide-binding</keyword>
<dbReference type="GO" id="GO:0005886">
    <property type="term" value="C:plasma membrane"/>
    <property type="evidence" value="ECO:0007669"/>
    <property type="project" value="UniProtKB-SubCell"/>
</dbReference>
<protein>
    <submittedName>
        <fullName evidence="8">ABC-type multidrug transport system ATPase subunit</fullName>
    </submittedName>
</protein>
<evidence type="ECO:0000313" key="9">
    <source>
        <dbReference type="Proteomes" id="UP000291483"/>
    </source>
</evidence>
<sequence length="527" mass="52645">MTSLPHDAPDSVPSESTPGAAAPRKRAPRSAAALAATTSAAKTSAAKSTAVKASAAKTTTAKTTATTTAARKPAASKAAAPAKAAAAKTTAAKSAAATTGAKAPAAKTTAAKSAATKTTAKTAAKTTAAKSTAARTTAATAAAAKKASATKASAAKATAAKASVAKVAAATAAEIVDDGQAVVAETVAAQKTAAPAAAKPVAEAPAIETPAIETSAAETAAVEAPPVKTPVETAAAEVAPAAEDPAAVAAVVRAKAPAKKKGTRRVAAVAPAADAPVVLQISALSKHFGDMTAVDQIELAVRTGSFYGIVGPNGAGKTTTLSMVTGLLRPDAGTVSVHGIDIWADPVAAKRTIGVLPDRLRLFDRLTGAQLLYYSGILRGLDNATVRERSADLAAAFRLEDALNRLVADYSAGMTKKIALACAMIHSPRLLVLDEPFEAVDPVSAANLTEILQKYVAAGGTVVLSSHGMDLIERVCDSVAIIVHGHVLASGTLDEVRGAATLEERFVELAGGRKAAEGMEWLHSFSD</sequence>
<dbReference type="GO" id="GO:0016887">
    <property type="term" value="F:ATP hydrolysis activity"/>
    <property type="evidence" value="ECO:0007669"/>
    <property type="project" value="InterPro"/>
</dbReference>
<feature type="region of interest" description="Disordered" evidence="6">
    <location>
        <begin position="1"/>
        <end position="108"/>
    </location>
</feature>
<comment type="caution">
    <text evidence="8">The sequence shown here is derived from an EMBL/GenBank/DDBJ whole genome shotgun (WGS) entry which is preliminary data.</text>
</comment>
<evidence type="ECO:0000313" key="8">
    <source>
        <dbReference type="EMBL" id="RZU64564.1"/>
    </source>
</evidence>
<keyword evidence="4" id="KW-0067">ATP-binding</keyword>
<dbReference type="InterPro" id="IPR003439">
    <property type="entry name" value="ABC_transporter-like_ATP-bd"/>
</dbReference>
<dbReference type="Proteomes" id="UP000291483">
    <property type="component" value="Unassembled WGS sequence"/>
</dbReference>
<gene>
    <name evidence="8" type="ORF">EV379_0864</name>
</gene>
<comment type="subcellular location">
    <subcellularLocation>
        <location evidence="1">Cell membrane</location>
        <topology evidence="1">Peripheral membrane protein</topology>
    </subcellularLocation>
</comment>
<evidence type="ECO:0000256" key="6">
    <source>
        <dbReference type="SAM" id="MobiDB-lite"/>
    </source>
</evidence>
<proteinExistence type="predicted"/>
<evidence type="ECO:0000256" key="4">
    <source>
        <dbReference type="ARBA" id="ARBA00022840"/>
    </source>
</evidence>
<dbReference type="GO" id="GO:0046677">
    <property type="term" value="P:response to antibiotic"/>
    <property type="evidence" value="ECO:0007669"/>
    <property type="project" value="UniProtKB-KW"/>
</dbReference>
<feature type="compositionally biased region" description="Low complexity" evidence="6">
    <location>
        <begin position="29"/>
        <end position="108"/>
    </location>
</feature>
<accession>A0A4Q8AJF0</accession>
<evidence type="ECO:0000259" key="7">
    <source>
        <dbReference type="PROSITE" id="PS50893"/>
    </source>
</evidence>